<dbReference type="GO" id="GO:0000976">
    <property type="term" value="F:transcription cis-regulatory region binding"/>
    <property type="evidence" value="ECO:0007669"/>
    <property type="project" value="TreeGrafter"/>
</dbReference>
<evidence type="ECO:0000256" key="2">
    <source>
        <dbReference type="ARBA" id="ARBA00023015"/>
    </source>
</evidence>
<feature type="domain" description="HTH lysR-type" evidence="5">
    <location>
        <begin position="2"/>
        <end position="59"/>
    </location>
</feature>
<protein>
    <submittedName>
        <fullName evidence="6">Transcriptional regulator</fullName>
    </submittedName>
</protein>
<evidence type="ECO:0000259" key="5">
    <source>
        <dbReference type="PROSITE" id="PS50931"/>
    </source>
</evidence>
<keyword evidence="4" id="KW-0804">Transcription</keyword>
<dbReference type="Gene3D" id="3.40.190.10">
    <property type="entry name" value="Periplasmic binding protein-like II"/>
    <property type="match status" value="2"/>
</dbReference>
<dbReference type="Pfam" id="PF00126">
    <property type="entry name" value="HTH_1"/>
    <property type="match status" value="1"/>
</dbReference>
<evidence type="ECO:0000313" key="7">
    <source>
        <dbReference type="Proteomes" id="UP000189545"/>
    </source>
</evidence>
<dbReference type="AlphaFoldDB" id="A0A1S6HN02"/>
<dbReference type="Pfam" id="PF03466">
    <property type="entry name" value="LysR_substrate"/>
    <property type="match status" value="1"/>
</dbReference>
<dbReference type="CDD" id="cd05466">
    <property type="entry name" value="PBP2_LTTR_substrate"/>
    <property type="match status" value="1"/>
</dbReference>
<dbReference type="SUPFAM" id="SSF53850">
    <property type="entry name" value="Periplasmic binding protein-like II"/>
    <property type="match status" value="1"/>
</dbReference>
<dbReference type="STRING" id="225848.Sps_01747"/>
<dbReference type="EMBL" id="CP014782">
    <property type="protein sequence ID" value="AQS36911.1"/>
    <property type="molecule type" value="Genomic_DNA"/>
</dbReference>
<dbReference type="InterPro" id="IPR000847">
    <property type="entry name" value="LysR_HTH_N"/>
</dbReference>
<dbReference type="Gene3D" id="1.10.10.10">
    <property type="entry name" value="Winged helix-like DNA-binding domain superfamily/Winged helix DNA-binding domain"/>
    <property type="match status" value="1"/>
</dbReference>
<accession>A0A1S6HN02</accession>
<dbReference type="OrthoDB" id="5289754at2"/>
<dbReference type="GO" id="GO:0003700">
    <property type="term" value="F:DNA-binding transcription factor activity"/>
    <property type="evidence" value="ECO:0007669"/>
    <property type="project" value="InterPro"/>
</dbReference>
<sequence length="305" mass="34231">MLNPTWLHTFKTLIEVGHFTQTAEKLYMTQPGVSQQVKKLELACGYSLIKRENKSFEITEQGRQVYDFALRLASNETELLESLSFDDPYSGLCRLSCSGALALHIYPELLKLQAQHSSLIIHLEAAPNYKILDDIQDGAIDIGVVTHLPSPSLFNSQTLGCGPLCLILPKRYKNESITAAVLKRCGLVKHPDAAHYLSLYFDLCSEPEFAQLNIDTLDTVSYVNQLSQILLPISQGIGFTVLPKSALDSFSHKEKVYIHRPKQAVAEQLYLVQKRNRQLPARYQTITAQLDALIKQSGSKKNEQE</sequence>
<dbReference type="InterPro" id="IPR036390">
    <property type="entry name" value="WH_DNA-bd_sf"/>
</dbReference>
<evidence type="ECO:0000256" key="1">
    <source>
        <dbReference type="ARBA" id="ARBA00009437"/>
    </source>
</evidence>
<dbReference type="RefSeq" id="WP_077752147.1">
    <property type="nucleotide sequence ID" value="NZ_CP014782.1"/>
</dbReference>
<keyword evidence="2" id="KW-0805">Transcription regulation</keyword>
<dbReference type="PRINTS" id="PR00039">
    <property type="entry name" value="HTHLYSR"/>
</dbReference>
<evidence type="ECO:0000256" key="3">
    <source>
        <dbReference type="ARBA" id="ARBA00023125"/>
    </source>
</evidence>
<keyword evidence="3" id="KW-0238">DNA-binding</keyword>
<organism evidence="6 7">
    <name type="scientific">Shewanella psychrophila</name>
    <dbReference type="NCBI Taxonomy" id="225848"/>
    <lineage>
        <taxon>Bacteria</taxon>
        <taxon>Pseudomonadati</taxon>
        <taxon>Pseudomonadota</taxon>
        <taxon>Gammaproteobacteria</taxon>
        <taxon>Alteromonadales</taxon>
        <taxon>Shewanellaceae</taxon>
        <taxon>Shewanella</taxon>
    </lineage>
</organism>
<dbReference type="InterPro" id="IPR005119">
    <property type="entry name" value="LysR_subst-bd"/>
</dbReference>
<name>A0A1S6HN02_9GAMM</name>
<reference evidence="6 7" key="1">
    <citation type="submission" date="2016-03" db="EMBL/GenBank/DDBJ databases">
        <title>Complete genome sequence of Shewanella psychrophila WP2, a deep sea bacterium isolated from west Pacific sediment.</title>
        <authorList>
            <person name="Xu G."/>
            <person name="Jian H."/>
        </authorList>
    </citation>
    <scope>NUCLEOTIDE SEQUENCE [LARGE SCALE GENOMIC DNA]</scope>
    <source>
        <strain evidence="6 7">WP2</strain>
    </source>
</reference>
<keyword evidence="7" id="KW-1185">Reference proteome</keyword>
<evidence type="ECO:0000313" key="6">
    <source>
        <dbReference type="EMBL" id="AQS36911.1"/>
    </source>
</evidence>
<dbReference type="SUPFAM" id="SSF46785">
    <property type="entry name" value="Winged helix' DNA-binding domain"/>
    <property type="match status" value="1"/>
</dbReference>
<dbReference type="Proteomes" id="UP000189545">
    <property type="component" value="Chromosome"/>
</dbReference>
<proteinExistence type="inferred from homology"/>
<dbReference type="PANTHER" id="PTHR30126:SF99">
    <property type="entry name" value="TRANSCRIPTIONAL REGULATOR LYSR FAMILY"/>
    <property type="match status" value="1"/>
</dbReference>
<dbReference type="PROSITE" id="PS50931">
    <property type="entry name" value="HTH_LYSR"/>
    <property type="match status" value="1"/>
</dbReference>
<dbReference type="KEGG" id="spsw:Sps_01747"/>
<evidence type="ECO:0000256" key="4">
    <source>
        <dbReference type="ARBA" id="ARBA00023163"/>
    </source>
</evidence>
<dbReference type="InterPro" id="IPR036388">
    <property type="entry name" value="WH-like_DNA-bd_sf"/>
</dbReference>
<comment type="similarity">
    <text evidence="1">Belongs to the LysR transcriptional regulatory family.</text>
</comment>
<dbReference type="PANTHER" id="PTHR30126">
    <property type="entry name" value="HTH-TYPE TRANSCRIPTIONAL REGULATOR"/>
    <property type="match status" value="1"/>
</dbReference>
<gene>
    <name evidence="6" type="ORF">Sps_01747</name>
</gene>